<feature type="transmembrane region" description="Helical" evidence="1">
    <location>
        <begin position="63"/>
        <end position="84"/>
    </location>
</feature>
<feature type="transmembrane region" description="Helical" evidence="1">
    <location>
        <begin position="123"/>
        <end position="147"/>
    </location>
</feature>
<protein>
    <recommendedName>
        <fullName evidence="4">7TM GPCR serpentine receptor class x (Srx) domain-containing protein</fullName>
    </recommendedName>
</protein>
<accession>A0A016SN46</accession>
<dbReference type="Proteomes" id="UP000024635">
    <property type="component" value="Unassembled WGS sequence"/>
</dbReference>
<feature type="transmembrane region" description="Helical" evidence="1">
    <location>
        <begin position="27"/>
        <end position="51"/>
    </location>
</feature>
<gene>
    <name evidence="2" type="primary">Acey_s0198.g1627</name>
    <name evidence="2" type="ORF">Y032_0198g1627</name>
</gene>
<evidence type="ECO:0000256" key="1">
    <source>
        <dbReference type="SAM" id="Phobius"/>
    </source>
</evidence>
<sequence length="176" mass="19510">MMYLQRNIGLENVGVDMSVEATSAIRLLASTLILAPAVAGLALQALLGIALYKGWKTFGENSFYIITVQLMWCDVCALMLDLYVAFPLILTGTQTMLICFLIAVEVAAFIFLPFLGIDGYGQFYINMFLNLILIANNMMTPIIIFSFNSDVRKQLKMSLYQRSVSIVTNLKSTVAP</sequence>
<evidence type="ECO:0000313" key="2">
    <source>
        <dbReference type="EMBL" id="EYB92088.1"/>
    </source>
</evidence>
<dbReference type="EMBL" id="JARK01001534">
    <property type="protein sequence ID" value="EYB92088.1"/>
    <property type="molecule type" value="Genomic_DNA"/>
</dbReference>
<keyword evidence="1" id="KW-0812">Transmembrane</keyword>
<keyword evidence="1" id="KW-1133">Transmembrane helix</keyword>
<keyword evidence="1" id="KW-0472">Membrane</keyword>
<feature type="transmembrane region" description="Helical" evidence="1">
    <location>
        <begin position="96"/>
        <end position="117"/>
    </location>
</feature>
<evidence type="ECO:0000313" key="3">
    <source>
        <dbReference type="Proteomes" id="UP000024635"/>
    </source>
</evidence>
<dbReference type="OrthoDB" id="5868068at2759"/>
<organism evidence="2 3">
    <name type="scientific">Ancylostoma ceylanicum</name>
    <dbReference type="NCBI Taxonomy" id="53326"/>
    <lineage>
        <taxon>Eukaryota</taxon>
        <taxon>Metazoa</taxon>
        <taxon>Ecdysozoa</taxon>
        <taxon>Nematoda</taxon>
        <taxon>Chromadorea</taxon>
        <taxon>Rhabditida</taxon>
        <taxon>Rhabditina</taxon>
        <taxon>Rhabditomorpha</taxon>
        <taxon>Strongyloidea</taxon>
        <taxon>Ancylostomatidae</taxon>
        <taxon>Ancylostomatinae</taxon>
        <taxon>Ancylostoma</taxon>
    </lineage>
</organism>
<keyword evidence="3" id="KW-1185">Reference proteome</keyword>
<comment type="caution">
    <text evidence="2">The sequence shown here is derived from an EMBL/GenBank/DDBJ whole genome shotgun (WGS) entry which is preliminary data.</text>
</comment>
<evidence type="ECO:0008006" key="4">
    <source>
        <dbReference type="Google" id="ProtNLM"/>
    </source>
</evidence>
<proteinExistence type="predicted"/>
<reference evidence="3" key="1">
    <citation type="journal article" date="2015" name="Nat. Genet.">
        <title>The genome and transcriptome of the zoonotic hookworm Ancylostoma ceylanicum identify infection-specific gene families.</title>
        <authorList>
            <person name="Schwarz E.M."/>
            <person name="Hu Y."/>
            <person name="Antoshechkin I."/>
            <person name="Miller M.M."/>
            <person name="Sternberg P.W."/>
            <person name="Aroian R.V."/>
        </authorList>
    </citation>
    <scope>NUCLEOTIDE SEQUENCE</scope>
    <source>
        <strain evidence="3">HY135</strain>
    </source>
</reference>
<dbReference type="AlphaFoldDB" id="A0A016SN46"/>
<name>A0A016SN46_9BILA</name>